<feature type="region of interest" description="Disordered" evidence="1">
    <location>
        <begin position="236"/>
        <end position="259"/>
    </location>
</feature>
<feature type="compositionally biased region" description="Basic and acidic residues" evidence="1">
    <location>
        <begin position="879"/>
        <end position="895"/>
    </location>
</feature>
<feature type="compositionally biased region" description="Pro residues" evidence="1">
    <location>
        <begin position="160"/>
        <end position="169"/>
    </location>
</feature>
<dbReference type="InterPro" id="IPR012340">
    <property type="entry name" value="NA-bd_OB-fold"/>
</dbReference>
<dbReference type="GO" id="GO:0003677">
    <property type="term" value="F:DNA binding"/>
    <property type="evidence" value="ECO:0007669"/>
    <property type="project" value="InterPro"/>
</dbReference>
<feature type="region of interest" description="Disordered" evidence="1">
    <location>
        <begin position="367"/>
        <end position="428"/>
    </location>
</feature>
<feature type="compositionally biased region" description="Polar residues" evidence="1">
    <location>
        <begin position="1018"/>
        <end position="1034"/>
    </location>
</feature>
<evidence type="ECO:0000259" key="2">
    <source>
        <dbReference type="SMART" id="SM00976"/>
    </source>
</evidence>
<name>A0A9P8ICM4_9PEZI</name>
<feature type="compositionally biased region" description="Polar residues" evidence="1">
    <location>
        <begin position="675"/>
        <end position="685"/>
    </location>
</feature>
<feature type="region of interest" description="Disordered" evidence="1">
    <location>
        <begin position="845"/>
        <end position="1131"/>
    </location>
</feature>
<accession>A0A9P8ICM4</accession>
<dbReference type="GO" id="GO:0000723">
    <property type="term" value="P:telomere maintenance"/>
    <property type="evidence" value="ECO:0007669"/>
    <property type="project" value="InterPro"/>
</dbReference>
<reference evidence="3" key="1">
    <citation type="submission" date="2021-03" db="EMBL/GenBank/DDBJ databases">
        <title>Comparative genomics and phylogenomic investigation of the class Geoglossomycetes provide insights into ecological specialization and systematics.</title>
        <authorList>
            <person name="Melie T."/>
            <person name="Pirro S."/>
            <person name="Miller A.N."/>
            <person name="Quandt A."/>
        </authorList>
    </citation>
    <scope>NUCLEOTIDE SEQUENCE</scope>
    <source>
        <strain evidence="3">GBOQ0MN5Z8</strain>
    </source>
</reference>
<organism evidence="3 4">
    <name type="scientific">Glutinoglossum americanum</name>
    <dbReference type="NCBI Taxonomy" id="1670608"/>
    <lineage>
        <taxon>Eukaryota</taxon>
        <taxon>Fungi</taxon>
        <taxon>Dikarya</taxon>
        <taxon>Ascomycota</taxon>
        <taxon>Pezizomycotina</taxon>
        <taxon>Geoglossomycetes</taxon>
        <taxon>Geoglossales</taxon>
        <taxon>Geoglossaceae</taxon>
        <taxon>Glutinoglossum</taxon>
    </lineage>
</organism>
<dbReference type="CDD" id="cd04497">
    <property type="entry name" value="hPOT1_OB1_like"/>
    <property type="match status" value="1"/>
</dbReference>
<sequence>MSSPTSQTSGHSPLSATTPLPIAQLDPSLPSLSSKSIRAIVTLIWPYSSSKRSISLLVAEPDFRLRRNRGQVRIHFHGSAAKAVARQGVGNGDAVSLGLEGAEWLPVGVVSTPGKGIDWELSFAERLLMELHRDAQPNVVLNVDHPTPSPEPEAQAASPPQSPPPPPPSIGSQHLPEPKQAPMNEWSSPAFLKRARLSSGSLFGSSYDPFADADGFIEGKGRKRTRFWRESGQWRYTDRTPSPEKEILGSPPEEAGDSMDMDEDVVTAASGLSAHKPLAEEQGTEISVQENHEEIITAKELGIALENEMRSTESSMEGFAQTDASAASNQQEGLQAQEPYLDLDAVFDTAGPIPSSLESDGAALPSRLTSYPALPESPGSHAAPHMQRSSVMPLQTEADEYGPSSGSQKAPLSPRLRPVPSPSLPAVSPFDSSFTETIGYLDPIPARMQPDFEATSEHDKTVSSELNFKGDVEKESLYPFAPHDASLLADSNVGERLEMSTDEIEAAEVQSTGLAFIVPSTVLVQDEGSGGEREDIDNESESETDEFEDDEREELYSSIIPRQKQLVAANTVDGHELQPETYEGIQNDLRFSSPPRIDQNDGVKPNSGSEGSEDSEDSDDQQSLSQEGQISDEEADEESGSGDEPSAGGLADEIDSEQGEFEGDEEELYSSSSSPISQKRATTQEVEVIDLVSDDDDEPQREVQPEMIVRQSMRFGSDGATMSRFISEPKADSPAEQWGKVLASRNELRGEQRNVEGSEEYEQTLIIGRGDEVYEGGIRADGNNIPQTQVELEEDVNFRGQVEMYEIEHREIDEGGGLAEGQEDRITSRKLESRPHVTYQIEILREEASESQHPVGADDTIEVQTVEKSVVGIPPMADSRSDMDGDKQPSTKDNESGGNAGPRADAILGRGELPPSHEAEEYGTLDGKDEPRRLWRRPPKATDYDLVDAQLQSESFRHSQQEPSHEGDFEAADEIRYPTLPVTEGGRCSPPPSFIAESNSQIPKPFFGKPGLQLLTPEATQQTLASQLSVSSAHQDGRPTLTATQQDSQVSPPSATQSQVHSAPTASQEISWSPAPPLSQEQTSFSLPESPLENTSSELSTLPTQDAQTIPLTPQPTRVTPEPPVTLSSSQVSLLQRLREIKSASGKKQRGRDAVPDVISPWFTIKEVDQPEIDTEGGHLRGHEISADARRGSAKEMQHSSDSPRASPPPQNGLAVSHSPMATSPTVDATGVTTPLSFFSLLSTLQVLFSNIVDVLAIVTRHQHIKRAKHGSRDYVLSLGISDPSISTSVTVTILRPFKLALPIVSSGDGVLLRGFKVTSQKGKFLLQSTDVSSWAVFKSNGEVQVRGPPVEYGEGEAEQIETLKRWWRGLGVQAGKEVVARTSDEYCDALDG</sequence>
<proteinExistence type="predicted"/>
<feature type="compositionally biased region" description="Acidic residues" evidence="1">
    <location>
        <begin position="611"/>
        <end position="620"/>
    </location>
</feature>
<feature type="region of interest" description="Disordered" evidence="1">
    <location>
        <begin position="1188"/>
        <end position="1222"/>
    </location>
</feature>
<dbReference type="Gene3D" id="2.40.50.140">
    <property type="entry name" value="Nucleic acid-binding proteins"/>
    <property type="match status" value="1"/>
</dbReference>
<feature type="region of interest" description="Disordered" evidence="1">
    <location>
        <begin position="309"/>
        <end position="332"/>
    </location>
</feature>
<dbReference type="SUPFAM" id="SSF50249">
    <property type="entry name" value="Nucleic acid-binding proteins"/>
    <property type="match status" value="1"/>
</dbReference>
<evidence type="ECO:0000313" key="4">
    <source>
        <dbReference type="Proteomes" id="UP000698800"/>
    </source>
</evidence>
<protein>
    <recommendedName>
        <fullName evidence="2">Telomeric single stranded DNA binding POT1/Cdc13 domain-containing protein</fullName>
    </recommendedName>
</protein>
<feature type="compositionally biased region" description="Basic and acidic residues" evidence="1">
    <location>
        <begin position="1188"/>
        <end position="1199"/>
    </location>
</feature>
<feature type="compositionally biased region" description="Acidic residues" evidence="1">
    <location>
        <begin position="534"/>
        <end position="553"/>
    </location>
</feature>
<dbReference type="EMBL" id="JAGHQL010000069">
    <property type="protein sequence ID" value="KAH0541759.1"/>
    <property type="molecule type" value="Genomic_DNA"/>
</dbReference>
<keyword evidence="4" id="KW-1185">Reference proteome</keyword>
<comment type="caution">
    <text evidence="3">The sequence shown here is derived from an EMBL/GenBank/DDBJ whole genome shotgun (WGS) entry which is preliminary data.</text>
</comment>
<feature type="compositionally biased region" description="Basic and acidic residues" evidence="1">
    <location>
        <begin position="955"/>
        <end position="976"/>
    </location>
</feature>
<evidence type="ECO:0000313" key="3">
    <source>
        <dbReference type="EMBL" id="KAH0541759.1"/>
    </source>
</evidence>
<feature type="compositionally biased region" description="Basic and acidic residues" evidence="1">
    <location>
        <begin position="236"/>
        <end position="247"/>
    </location>
</feature>
<feature type="region of interest" description="Disordered" evidence="1">
    <location>
        <begin position="140"/>
        <end position="184"/>
    </location>
</feature>
<evidence type="ECO:0000256" key="1">
    <source>
        <dbReference type="SAM" id="MobiDB-lite"/>
    </source>
</evidence>
<feature type="compositionally biased region" description="Basic and acidic residues" evidence="1">
    <location>
        <begin position="915"/>
        <end position="933"/>
    </location>
</feature>
<dbReference type="SMART" id="SM00976">
    <property type="entry name" value="Telo_bind"/>
    <property type="match status" value="1"/>
</dbReference>
<dbReference type="OrthoDB" id="5363079at2759"/>
<gene>
    <name evidence="3" type="ORF">FGG08_003781</name>
</gene>
<feature type="compositionally biased region" description="Polar residues" evidence="1">
    <location>
        <begin position="322"/>
        <end position="332"/>
    </location>
</feature>
<feature type="compositionally biased region" description="Polar residues" evidence="1">
    <location>
        <begin position="1041"/>
        <end position="1071"/>
    </location>
</feature>
<feature type="compositionally biased region" description="Polar residues" evidence="1">
    <location>
        <begin position="1079"/>
        <end position="1118"/>
    </location>
</feature>
<feature type="compositionally biased region" description="Acidic residues" evidence="1">
    <location>
        <begin position="630"/>
        <end position="641"/>
    </location>
</feature>
<feature type="compositionally biased region" description="Acidic residues" evidence="1">
    <location>
        <begin position="652"/>
        <end position="668"/>
    </location>
</feature>
<feature type="region of interest" description="Disordered" evidence="1">
    <location>
        <begin position="522"/>
        <end position="715"/>
    </location>
</feature>
<feature type="domain" description="Telomeric single stranded DNA binding POT1/Cdc13" evidence="2">
    <location>
        <begin position="1239"/>
        <end position="1369"/>
    </location>
</feature>
<dbReference type="InterPro" id="IPR011564">
    <property type="entry name" value="Telomer_end-bd_POT1/Cdc13"/>
</dbReference>
<dbReference type="GO" id="GO:0000781">
    <property type="term" value="C:chromosome, telomeric region"/>
    <property type="evidence" value="ECO:0007669"/>
    <property type="project" value="InterPro"/>
</dbReference>
<dbReference type="Proteomes" id="UP000698800">
    <property type="component" value="Unassembled WGS sequence"/>
</dbReference>